<comment type="caution">
    <text evidence="2">The sequence shown here is derived from an EMBL/GenBank/DDBJ whole genome shotgun (WGS) entry which is preliminary data.</text>
</comment>
<proteinExistence type="predicted"/>
<evidence type="ECO:0000313" key="2">
    <source>
        <dbReference type="EMBL" id="MBC5728823.1"/>
    </source>
</evidence>
<accession>A0ABR7HMU1</accession>
<sequence length="114" mass="13072">MAYLFSLYVFRYITLPSCYLYELTGIYCPGCGCTRAVYALIHGDVILSLKQNPLVIVSLAALFVLYIELVFRAFGKKLRTFVHSKYFLWGAFIAIMIYTVLRNIFPQLAPIELV</sequence>
<dbReference type="Pfam" id="PF10825">
    <property type="entry name" value="DUF2752"/>
    <property type="match status" value="1"/>
</dbReference>
<feature type="transmembrane region" description="Helical" evidence="1">
    <location>
        <begin position="86"/>
        <end position="105"/>
    </location>
</feature>
<protein>
    <submittedName>
        <fullName evidence="2">DUF2752 domain-containing protein</fullName>
    </submittedName>
</protein>
<evidence type="ECO:0000256" key="1">
    <source>
        <dbReference type="SAM" id="Phobius"/>
    </source>
</evidence>
<gene>
    <name evidence="2" type="ORF">H8R91_09900</name>
</gene>
<dbReference type="Proteomes" id="UP000636755">
    <property type="component" value="Unassembled WGS sequence"/>
</dbReference>
<organism evidence="2 3">
    <name type="scientific">Ruminococcus intestinalis</name>
    <dbReference type="NCBI Taxonomy" id="2763066"/>
    <lineage>
        <taxon>Bacteria</taxon>
        <taxon>Bacillati</taxon>
        <taxon>Bacillota</taxon>
        <taxon>Clostridia</taxon>
        <taxon>Eubacteriales</taxon>
        <taxon>Oscillospiraceae</taxon>
        <taxon>Ruminococcus</taxon>
    </lineage>
</organism>
<keyword evidence="3" id="KW-1185">Reference proteome</keyword>
<keyword evidence="1" id="KW-1133">Transmembrane helix</keyword>
<keyword evidence="1" id="KW-0812">Transmembrane</keyword>
<feature type="transmembrane region" description="Helical" evidence="1">
    <location>
        <begin position="54"/>
        <end position="74"/>
    </location>
</feature>
<dbReference type="EMBL" id="JACOPS010000004">
    <property type="protein sequence ID" value="MBC5728823.1"/>
    <property type="molecule type" value="Genomic_DNA"/>
</dbReference>
<reference evidence="2 3" key="1">
    <citation type="submission" date="2020-08" db="EMBL/GenBank/DDBJ databases">
        <title>Genome public.</title>
        <authorList>
            <person name="Liu C."/>
            <person name="Sun Q."/>
        </authorList>
    </citation>
    <scope>NUCLEOTIDE SEQUENCE [LARGE SCALE GENOMIC DNA]</scope>
    <source>
        <strain evidence="2 3">NSJ-71</strain>
    </source>
</reference>
<name>A0ABR7HMU1_9FIRM</name>
<dbReference type="InterPro" id="IPR021215">
    <property type="entry name" value="DUF2752"/>
</dbReference>
<keyword evidence="1" id="KW-0472">Membrane</keyword>
<evidence type="ECO:0000313" key="3">
    <source>
        <dbReference type="Proteomes" id="UP000636755"/>
    </source>
</evidence>
<dbReference type="RefSeq" id="WP_186935911.1">
    <property type="nucleotide sequence ID" value="NZ_JACOPS010000004.1"/>
</dbReference>